<dbReference type="Proteomes" id="UP001303473">
    <property type="component" value="Unassembled WGS sequence"/>
</dbReference>
<evidence type="ECO:0000256" key="2">
    <source>
        <dbReference type="SAM" id="Phobius"/>
    </source>
</evidence>
<keyword evidence="2" id="KW-1133">Transmembrane helix</keyword>
<organism evidence="3 4">
    <name type="scientific">Diplogelasinospora grovesii</name>
    <dbReference type="NCBI Taxonomy" id="303347"/>
    <lineage>
        <taxon>Eukaryota</taxon>
        <taxon>Fungi</taxon>
        <taxon>Dikarya</taxon>
        <taxon>Ascomycota</taxon>
        <taxon>Pezizomycotina</taxon>
        <taxon>Sordariomycetes</taxon>
        <taxon>Sordariomycetidae</taxon>
        <taxon>Sordariales</taxon>
        <taxon>Diplogelasinosporaceae</taxon>
        <taxon>Diplogelasinospora</taxon>
    </lineage>
</organism>
<keyword evidence="2" id="KW-0472">Membrane</keyword>
<evidence type="ECO:0000313" key="3">
    <source>
        <dbReference type="EMBL" id="KAK3936084.1"/>
    </source>
</evidence>
<reference evidence="4" key="1">
    <citation type="journal article" date="2023" name="Mol. Phylogenet. Evol.">
        <title>Genome-scale phylogeny and comparative genomics of the fungal order Sordariales.</title>
        <authorList>
            <person name="Hensen N."/>
            <person name="Bonometti L."/>
            <person name="Westerberg I."/>
            <person name="Brannstrom I.O."/>
            <person name="Guillou S."/>
            <person name="Cros-Aarteil S."/>
            <person name="Calhoun S."/>
            <person name="Haridas S."/>
            <person name="Kuo A."/>
            <person name="Mondo S."/>
            <person name="Pangilinan J."/>
            <person name="Riley R."/>
            <person name="LaButti K."/>
            <person name="Andreopoulos B."/>
            <person name="Lipzen A."/>
            <person name="Chen C."/>
            <person name="Yan M."/>
            <person name="Daum C."/>
            <person name="Ng V."/>
            <person name="Clum A."/>
            <person name="Steindorff A."/>
            <person name="Ohm R.A."/>
            <person name="Martin F."/>
            <person name="Silar P."/>
            <person name="Natvig D.O."/>
            <person name="Lalanne C."/>
            <person name="Gautier V."/>
            <person name="Ament-Velasquez S.L."/>
            <person name="Kruys A."/>
            <person name="Hutchinson M.I."/>
            <person name="Powell A.J."/>
            <person name="Barry K."/>
            <person name="Miller A.N."/>
            <person name="Grigoriev I.V."/>
            <person name="Debuchy R."/>
            <person name="Gladieux P."/>
            <person name="Hiltunen Thoren M."/>
            <person name="Johannesson H."/>
        </authorList>
    </citation>
    <scope>NUCLEOTIDE SEQUENCE [LARGE SCALE GENOMIC DNA]</scope>
    <source>
        <strain evidence="4">CBS 340.73</strain>
    </source>
</reference>
<feature type="transmembrane region" description="Helical" evidence="2">
    <location>
        <begin position="33"/>
        <end position="51"/>
    </location>
</feature>
<accession>A0AAN6MZ63</accession>
<sequence>MAIIISIAPVLPSPGQTIAVPTQSGKRQLRRRLLLAAFALNLLSIVFLLVVNPAGYQVNTQSILAPDAYILTWTQWYNISTSDTPQGGTVERPFTVYYYLNAVCITTTTATTRCLYKSAGRDLDYPAIGAAVTDYLNFASIQGQDGSFQVVKHSSGEGTGVLLPLLSNTSPPPPTPAPAPPSSGGPQQFGKAMFVGGRGGDILAAAASYTRLCRPHPTTPPGTAQTQVQVQIHHKGGVNFVYVRSSGL</sequence>
<feature type="compositionally biased region" description="Pro residues" evidence="1">
    <location>
        <begin position="170"/>
        <end position="183"/>
    </location>
</feature>
<gene>
    <name evidence="3" type="ORF">QBC46DRAFT_453023</name>
</gene>
<evidence type="ECO:0000313" key="4">
    <source>
        <dbReference type="Proteomes" id="UP001303473"/>
    </source>
</evidence>
<evidence type="ECO:0000256" key="1">
    <source>
        <dbReference type="SAM" id="MobiDB-lite"/>
    </source>
</evidence>
<feature type="region of interest" description="Disordered" evidence="1">
    <location>
        <begin position="161"/>
        <end position="189"/>
    </location>
</feature>
<dbReference type="EMBL" id="MU853895">
    <property type="protein sequence ID" value="KAK3936084.1"/>
    <property type="molecule type" value="Genomic_DNA"/>
</dbReference>
<keyword evidence="4" id="KW-1185">Reference proteome</keyword>
<keyword evidence="2" id="KW-0812">Transmembrane</keyword>
<dbReference type="AlphaFoldDB" id="A0AAN6MZ63"/>
<comment type="caution">
    <text evidence="3">The sequence shown here is derived from an EMBL/GenBank/DDBJ whole genome shotgun (WGS) entry which is preliminary data.</text>
</comment>
<protein>
    <submittedName>
        <fullName evidence="3">Uncharacterized protein</fullName>
    </submittedName>
</protein>
<proteinExistence type="predicted"/>
<name>A0AAN6MZ63_9PEZI</name>